<dbReference type="InterPro" id="IPR001646">
    <property type="entry name" value="5peptide_repeat"/>
</dbReference>
<dbReference type="Pfam" id="PF00805">
    <property type="entry name" value="Pentapeptide"/>
    <property type="match status" value="1"/>
</dbReference>
<dbReference type="AlphaFoldDB" id="A0A814G2V5"/>
<dbReference type="PANTHER" id="PTHR47485">
    <property type="entry name" value="THYLAKOID LUMENAL 17.4 KDA PROTEIN, CHLOROPLASTIC"/>
    <property type="match status" value="1"/>
</dbReference>
<dbReference type="EMBL" id="CAJNOQ010002967">
    <property type="protein sequence ID" value="CAF0988352.1"/>
    <property type="molecule type" value="Genomic_DNA"/>
</dbReference>
<organism evidence="3 5">
    <name type="scientific">Didymodactylos carnosus</name>
    <dbReference type="NCBI Taxonomy" id="1234261"/>
    <lineage>
        <taxon>Eukaryota</taxon>
        <taxon>Metazoa</taxon>
        <taxon>Spiralia</taxon>
        <taxon>Gnathifera</taxon>
        <taxon>Rotifera</taxon>
        <taxon>Eurotatoria</taxon>
        <taxon>Bdelloidea</taxon>
        <taxon>Philodinida</taxon>
        <taxon>Philodinidae</taxon>
        <taxon>Didymodactylos</taxon>
    </lineage>
</organism>
<sequence length="716" mass="81861">REEVEDEARPGRPVTETTTENIEQIRRLIDDDPFSTIEELQEQTGLSLDQGSKKHSICCLFQRIVFSIIHFLVPSFGWYLQWDGSVQSLNAKPRIGRPRTLTSEEVERYVLDFVKTMNDQYKPVDYKMVQTHVEVSLNRKVPLATIKRYGKMECGINIKDRKTHEITCRDVDEDHWNEVGKFRKFLQRISNDRLIFLDEIAVYGTMPPLRTLVAPEHQSFIIVDKPAAYADRFDFIGAINGSKPIACMTLTPADRKAKNIQGVRKEVINEWIVKSLAPVINRLNIHDMHLVCDKSRSHNKADMMQAFMMGKCKSVIDVHHMPTASAKYISPLDNPIWHSFRETVRKQHPLTTSNTSIHQYFHGLFFHCQKIKSVVPINPRDEVRKAKGERKVWRLCGLSIYEILSIITSAGVSIALGVYTFVSSAEDQKTSEKNRQADLDTARLLRQQQLYDGFITEMYRLHRHGELSTEAIPWVFANARYRAAHSQFDAERQELCLIFLKERRLIGINEKVIDPTASLSLRQTFILSSKYPSHLIRLDGLNFDNLQLKSYTPNIFKLDMQGVKFDKVRLLNTSFDHVDLTNATFEGSGIEQTNFVQSSLVETEFNGTNLTQTSFAGCDLHRVEFNDAILHHINFRKSDLSGAQFVRSNVTTVDFSEVQLQDVLFSDTKLTNSNFGTAVFVNVTFKNVVFENTPLTQEQMNSAVILGSTTPVPTTG</sequence>
<evidence type="ECO:0000259" key="2">
    <source>
        <dbReference type="Pfam" id="PF03184"/>
    </source>
</evidence>
<proteinExistence type="predicted"/>
<evidence type="ECO:0000313" key="3">
    <source>
        <dbReference type="EMBL" id="CAF0988352.1"/>
    </source>
</evidence>
<comment type="caution">
    <text evidence="3">The sequence shown here is derived from an EMBL/GenBank/DDBJ whole genome shotgun (WGS) entry which is preliminary data.</text>
</comment>
<feature type="domain" description="DDE-1" evidence="2">
    <location>
        <begin position="263"/>
        <end position="348"/>
    </location>
</feature>
<gene>
    <name evidence="3" type="ORF">GPM918_LOCUS13121</name>
    <name evidence="4" type="ORF">SRO942_LOCUS13121</name>
</gene>
<dbReference type="Pfam" id="PF13599">
    <property type="entry name" value="Pentapeptide_4"/>
    <property type="match status" value="1"/>
</dbReference>
<evidence type="ECO:0000313" key="4">
    <source>
        <dbReference type="EMBL" id="CAF3760512.1"/>
    </source>
</evidence>
<dbReference type="PANTHER" id="PTHR47485:SF1">
    <property type="entry name" value="THYLAKOID LUMENAL 17.4 KDA PROTEIN, CHLOROPLASTIC"/>
    <property type="match status" value="1"/>
</dbReference>
<dbReference type="Proteomes" id="UP000663829">
    <property type="component" value="Unassembled WGS sequence"/>
</dbReference>
<dbReference type="GO" id="GO:0003676">
    <property type="term" value="F:nucleic acid binding"/>
    <property type="evidence" value="ECO:0007669"/>
    <property type="project" value="InterPro"/>
</dbReference>
<evidence type="ECO:0000256" key="1">
    <source>
        <dbReference type="ARBA" id="ARBA00022737"/>
    </source>
</evidence>
<evidence type="ECO:0000313" key="5">
    <source>
        <dbReference type="Proteomes" id="UP000663829"/>
    </source>
</evidence>
<dbReference type="OrthoDB" id="6162636at2759"/>
<dbReference type="Pfam" id="PF03184">
    <property type="entry name" value="DDE_1"/>
    <property type="match status" value="1"/>
</dbReference>
<name>A0A814G2V5_9BILA</name>
<dbReference type="Proteomes" id="UP000681722">
    <property type="component" value="Unassembled WGS sequence"/>
</dbReference>
<keyword evidence="5" id="KW-1185">Reference proteome</keyword>
<dbReference type="Gene3D" id="2.160.20.80">
    <property type="entry name" value="E3 ubiquitin-protein ligase SopA"/>
    <property type="match status" value="1"/>
</dbReference>
<dbReference type="InterPro" id="IPR004875">
    <property type="entry name" value="DDE_SF_endonuclease_dom"/>
</dbReference>
<protein>
    <recommendedName>
        <fullName evidence="2">DDE-1 domain-containing protein</fullName>
    </recommendedName>
</protein>
<keyword evidence="1" id="KW-0677">Repeat</keyword>
<feature type="non-terminal residue" evidence="3">
    <location>
        <position position="1"/>
    </location>
</feature>
<reference evidence="3" key="1">
    <citation type="submission" date="2021-02" db="EMBL/GenBank/DDBJ databases">
        <authorList>
            <person name="Nowell W R."/>
        </authorList>
    </citation>
    <scope>NUCLEOTIDE SEQUENCE</scope>
</reference>
<dbReference type="SUPFAM" id="SSF141571">
    <property type="entry name" value="Pentapeptide repeat-like"/>
    <property type="match status" value="1"/>
</dbReference>
<accession>A0A814G2V5</accession>
<dbReference type="EMBL" id="CAJOBC010002967">
    <property type="protein sequence ID" value="CAF3760512.1"/>
    <property type="molecule type" value="Genomic_DNA"/>
</dbReference>